<dbReference type="InterPro" id="IPR010390">
    <property type="entry name" value="ABC-2_transporter-like"/>
</dbReference>
<proteinExistence type="predicted"/>
<dbReference type="PANTHER" id="PTHR36832">
    <property type="entry name" value="SLR1174 PROTEIN-RELATED"/>
    <property type="match status" value="1"/>
</dbReference>
<keyword evidence="1" id="KW-0812">Transmembrane</keyword>
<feature type="transmembrane region" description="Helical" evidence="1">
    <location>
        <begin position="118"/>
        <end position="138"/>
    </location>
</feature>
<gene>
    <name evidence="2" type="ORF">MOPEL_074_00480</name>
</gene>
<sequence>MPVRAFLALVAAGFRRTTTYRLAALAGVVANVTFGYIRGAVLLAVAGAATVASSGYSADGLMTYNWLTQAALGPLAIWGTTEITERVRNGDIAVDLARPVGLMGTYLAQDLGRAGASLLLRSVPTVLVGALTVGMTMPGTPGPWLLGGVAVLLGLLLSFLSRFLLQLASFWIVETRGLQTLYMVVSGFFAGLVFPLALMPAPLRVAAAATPFPSMLQHPVDVLSGRITGGAAWELVGVQVLWLVVLAVAGHLVLRAGTRRLVVQGG</sequence>
<comment type="caution">
    <text evidence="2">The sequence shown here is derived from an EMBL/GenBank/DDBJ whole genome shotgun (WGS) entry which is preliminary data.</text>
</comment>
<evidence type="ECO:0000313" key="2">
    <source>
        <dbReference type="EMBL" id="GAB48561.1"/>
    </source>
</evidence>
<dbReference type="AlphaFoldDB" id="H5US53"/>
<keyword evidence="1" id="KW-1133">Transmembrane helix</keyword>
<reference evidence="2 3" key="1">
    <citation type="submission" date="2012-02" db="EMBL/GenBank/DDBJ databases">
        <title>Whole genome shotgun sequence of Mobilicoccus pelagius NBRC 104925.</title>
        <authorList>
            <person name="Yoshida Y."/>
            <person name="Hosoyama A."/>
            <person name="Tsuchikane K."/>
            <person name="Katsumata H."/>
            <person name="Yamazaki S."/>
            <person name="Fujita N."/>
        </authorList>
    </citation>
    <scope>NUCLEOTIDE SEQUENCE [LARGE SCALE GENOMIC DNA]</scope>
    <source>
        <strain evidence="2 3">NBRC 104925</strain>
    </source>
</reference>
<dbReference type="eggNOG" id="COG4587">
    <property type="taxonomic scope" value="Bacteria"/>
</dbReference>
<dbReference type="EMBL" id="BAFE01000053">
    <property type="protein sequence ID" value="GAB48561.1"/>
    <property type="molecule type" value="Genomic_DNA"/>
</dbReference>
<protein>
    <recommendedName>
        <fullName evidence="4">ABC transporter permease protein</fullName>
    </recommendedName>
</protein>
<feature type="transmembrane region" description="Helical" evidence="1">
    <location>
        <begin position="231"/>
        <end position="254"/>
    </location>
</feature>
<dbReference type="Proteomes" id="UP000004367">
    <property type="component" value="Unassembled WGS sequence"/>
</dbReference>
<accession>H5US53</accession>
<name>H5US53_9MICO</name>
<evidence type="ECO:0000256" key="1">
    <source>
        <dbReference type="SAM" id="Phobius"/>
    </source>
</evidence>
<keyword evidence="1" id="KW-0472">Membrane</keyword>
<evidence type="ECO:0000313" key="3">
    <source>
        <dbReference type="Proteomes" id="UP000004367"/>
    </source>
</evidence>
<dbReference type="Pfam" id="PF06182">
    <property type="entry name" value="ABC2_membrane_6"/>
    <property type="match status" value="1"/>
</dbReference>
<dbReference type="PANTHER" id="PTHR36832:SF2">
    <property type="entry name" value="INTEGRAL MEMBRANE PROTEIN"/>
    <property type="match status" value="1"/>
</dbReference>
<keyword evidence="3" id="KW-1185">Reference proteome</keyword>
<dbReference type="STRING" id="1089455.MOPEL_074_00480"/>
<feature type="transmembrane region" description="Helical" evidence="1">
    <location>
        <begin position="144"/>
        <end position="165"/>
    </location>
</feature>
<feature type="transmembrane region" description="Helical" evidence="1">
    <location>
        <begin position="177"/>
        <end position="198"/>
    </location>
</feature>
<organism evidence="2 3">
    <name type="scientific">Mobilicoccus pelagius NBRC 104925</name>
    <dbReference type="NCBI Taxonomy" id="1089455"/>
    <lineage>
        <taxon>Bacteria</taxon>
        <taxon>Bacillati</taxon>
        <taxon>Actinomycetota</taxon>
        <taxon>Actinomycetes</taxon>
        <taxon>Micrococcales</taxon>
        <taxon>Dermatophilaceae</taxon>
        <taxon>Mobilicoccus</taxon>
    </lineage>
</organism>
<evidence type="ECO:0008006" key="4">
    <source>
        <dbReference type="Google" id="ProtNLM"/>
    </source>
</evidence>